<dbReference type="AlphaFoldDB" id="A0A0C9SVA9"/>
<dbReference type="HOGENOM" id="CLU_1378538_0_0_1"/>
<protein>
    <submittedName>
        <fullName evidence="2">Uncharacterized protein</fullName>
    </submittedName>
</protein>
<feature type="compositionally biased region" description="Basic and acidic residues" evidence="1">
    <location>
        <begin position="26"/>
        <end position="36"/>
    </location>
</feature>
<accession>A0A0C9SVA9</accession>
<reference evidence="2 3" key="1">
    <citation type="submission" date="2014-06" db="EMBL/GenBank/DDBJ databases">
        <authorList>
            <consortium name="DOE Joint Genome Institute"/>
            <person name="Kuo A."/>
            <person name="Kohler A."/>
            <person name="Nagy L.G."/>
            <person name="Floudas D."/>
            <person name="Copeland A."/>
            <person name="Barry K.W."/>
            <person name="Cichocki N."/>
            <person name="Veneault-Fourrey C."/>
            <person name="LaButti K."/>
            <person name="Lindquist E.A."/>
            <person name="Lipzen A."/>
            <person name="Lundell T."/>
            <person name="Morin E."/>
            <person name="Murat C."/>
            <person name="Sun H."/>
            <person name="Tunlid A."/>
            <person name="Henrissat B."/>
            <person name="Grigoriev I.V."/>
            <person name="Hibbett D.S."/>
            <person name="Martin F."/>
            <person name="Nordberg H.P."/>
            <person name="Cantor M.N."/>
            <person name="Hua S.X."/>
        </authorList>
    </citation>
    <scope>NUCLEOTIDE SEQUENCE [LARGE SCALE GENOMIC DNA]</scope>
    <source>
        <strain evidence="2 3">ATCC 200175</strain>
    </source>
</reference>
<feature type="region of interest" description="Disordered" evidence="1">
    <location>
        <begin position="1"/>
        <end position="115"/>
    </location>
</feature>
<feature type="compositionally biased region" description="Basic and acidic residues" evidence="1">
    <location>
        <begin position="97"/>
        <end position="108"/>
    </location>
</feature>
<name>A0A0C9SVA9_PAXIN</name>
<evidence type="ECO:0000313" key="2">
    <source>
        <dbReference type="EMBL" id="KIJ06520.1"/>
    </source>
</evidence>
<keyword evidence="3" id="KW-1185">Reference proteome</keyword>
<feature type="compositionally biased region" description="Low complexity" evidence="1">
    <location>
        <begin position="57"/>
        <end position="66"/>
    </location>
</feature>
<dbReference type="Proteomes" id="UP000053647">
    <property type="component" value="Unassembled WGS sequence"/>
</dbReference>
<feature type="compositionally biased region" description="Polar residues" evidence="1">
    <location>
        <begin position="75"/>
        <end position="95"/>
    </location>
</feature>
<proteinExistence type="predicted"/>
<dbReference type="EMBL" id="KN820287">
    <property type="protein sequence ID" value="KIJ06520.1"/>
    <property type="molecule type" value="Genomic_DNA"/>
</dbReference>
<sequence>MRSLRCKKRRKRRIGWMDNNVGELLYRSHESRKQQEPHLPTGSPTAQAGPSSHAKLSGSNSHTGTSTHHDGPSTPSNASPEERPSSSTPFTSGSLQADERTKKEKKGENALNHPANMAVDEVDIRRAIVELREQIEQLRRRSDDPQCKTEEEAGLEKIDDIKAGATTYSTADEADLRHINLQLGRAERAAPPTTCCDG</sequence>
<evidence type="ECO:0000313" key="3">
    <source>
        <dbReference type="Proteomes" id="UP000053647"/>
    </source>
</evidence>
<organism evidence="2 3">
    <name type="scientific">Paxillus involutus ATCC 200175</name>
    <dbReference type="NCBI Taxonomy" id="664439"/>
    <lineage>
        <taxon>Eukaryota</taxon>
        <taxon>Fungi</taxon>
        <taxon>Dikarya</taxon>
        <taxon>Basidiomycota</taxon>
        <taxon>Agaricomycotina</taxon>
        <taxon>Agaricomycetes</taxon>
        <taxon>Agaricomycetidae</taxon>
        <taxon>Boletales</taxon>
        <taxon>Paxilineae</taxon>
        <taxon>Paxillaceae</taxon>
        <taxon>Paxillus</taxon>
    </lineage>
</organism>
<evidence type="ECO:0000256" key="1">
    <source>
        <dbReference type="SAM" id="MobiDB-lite"/>
    </source>
</evidence>
<gene>
    <name evidence="2" type="ORF">PAXINDRAFT_20292</name>
</gene>
<reference evidence="3" key="2">
    <citation type="submission" date="2015-01" db="EMBL/GenBank/DDBJ databases">
        <title>Evolutionary Origins and Diversification of the Mycorrhizal Mutualists.</title>
        <authorList>
            <consortium name="DOE Joint Genome Institute"/>
            <consortium name="Mycorrhizal Genomics Consortium"/>
            <person name="Kohler A."/>
            <person name="Kuo A."/>
            <person name="Nagy L.G."/>
            <person name="Floudas D."/>
            <person name="Copeland A."/>
            <person name="Barry K.W."/>
            <person name="Cichocki N."/>
            <person name="Veneault-Fourrey C."/>
            <person name="LaButti K."/>
            <person name="Lindquist E.A."/>
            <person name="Lipzen A."/>
            <person name="Lundell T."/>
            <person name="Morin E."/>
            <person name="Murat C."/>
            <person name="Riley R."/>
            <person name="Ohm R."/>
            <person name="Sun H."/>
            <person name="Tunlid A."/>
            <person name="Henrissat B."/>
            <person name="Grigoriev I.V."/>
            <person name="Hibbett D.S."/>
            <person name="Martin F."/>
        </authorList>
    </citation>
    <scope>NUCLEOTIDE SEQUENCE [LARGE SCALE GENOMIC DNA]</scope>
    <source>
        <strain evidence="3">ATCC 200175</strain>
    </source>
</reference>
<feature type="compositionally biased region" description="Basic residues" evidence="1">
    <location>
        <begin position="1"/>
        <end position="14"/>
    </location>
</feature>